<reference evidence="3 4" key="1">
    <citation type="journal article" date="2015" name="Genome Announc.">
        <title>Draft Genome Sequence and Gene Annotation of the Entomopathogenic Fungus Verticillium hemipterigenum.</title>
        <authorList>
            <person name="Horn F."/>
            <person name="Habel A."/>
            <person name="Scharf D.H."/>
            <person name="Dworschak J."/>
            <person name="Brakhage A.A."/>
            <person name="Guthke R."/>
            <person name="Hertweck C."/>
            <person name="Linde J."/>
        </authorList>
    </citation>
    <scope>NUCLEOTIDE SEQUENCE [LARGE SCALE GENOMIC DNA]</scope>
</reference>
<protein>
    <recommendedName>
        <fullName evidence="2">ATP-grasp domain-containing protein</fullName>
    </recommendedName>
</protein>
<dbReference type="GO" id="GO:0005524">
    <property type="term" value="F:ATP binding"/>
    <property type="evidence" value="ECO:0007669"/>
    <property type="project" value="UniProtKB-UniRule"/>
</dbReference>
<dbReference type="HOGENOM" id="CLU_624025_0_0_1"/>
<accession>A0A0A1T365</accession>
<keyword evidence="1" id="KW-0547">Nucleotide-binding</keyword>
<dbReference type="Gene3D" id="3.30.470.20">
    <property type="entry name" value="ATP-grasp fold, B domain"/>
    <property type="match status" value="1"/>
</dbReference>
<dbReference type="Pfam" id="PF02655">
    <property type="entry name" value="ATP-grasp_3"/>
    <property type="match status" value="1"/>
</dbReference>
<dbReference type="AlphaFoldDB" id="A0A0A1T365"/>
<dbReference type="GO" id="GO:0046872">
    <property type="term" value="F:metal ion binding"/>
    <property type="evidence" value="ECO:0007669"/>
    <property type="project" value="InterPro"/>
</dbReference>
<sequence>MAKITLDTTLADLYREHGIKGPFITTTHCVFGHMDLHPEIPRELVFPEDEEPVPYSDDENEKARLRQIILNYKPLRRVFGVGDMEVIFFSPSVSPEKMERDVNQLPENQRHRARMIDLTKGNVPDQLLEATKGKTLVFWRPQGWMRDHKCLVDPTLAYHINSKDYLITSGMHTPPSEVVSLEDISRQSIFGTRPLPFAVKLLKAGCSFGTFLVTSEQKRDDLLAALPVYKKRGTTVVVLSDYISPKLDLAVHFFIGAPDSERNRSNPLILATTVQRLTPDGKWVGGHVDYRVQEDLRKLVWDTVVDTTKRIPEEFVGWAGVDIIVDDQGSQWVVDLNARYTGSLPICFMSGHFWKERGLPLVEFGTFEYPGETDGIYSRLGPMLESGQIIVTATASIGETNMADIVWGAKGEIELAEIGTFIKTSIGSSASQKQQE</sequence>
<dbReference type="PANTHER" id="PTHR37018:SF1">
    <property type="entry name" value="CULTURE SPECIFIC PROTEIN, PUTATIVE (AFU_ORTHOLOGUE AFUA_2G00130)-RELATED"/>
    <property type="match status" value="1"/>
</dbReference>
<feature type="domain" description="ATP-grasp" evidence="2">
    <location>
        <begin position="163"/>
        <end position="370"/>
    </location>
</feature>
<dbReference type="PANTHER" id="PTHR37018">
    <property type="entry name" value="CULTURE SPECIFIC PROTEIN, PUTATIVE (AFU_ORTHOLOGUE AFUA_2G00130)-RELATED"/>
    <property type="match status" value="1"/>
</dbReference>
<proteinExistence type="predicted"/>
<organism evidence="3 4">
    <name type="scientific">[Torrubiella] hemipterigena</name>
    <dbReference type="NCBI Taxonomy" id="1531966"/>
    <lineage>
        <taxon>Eukaryota</taxon>
        <taxon>Fungi</taxon>
        <taxon>Dikarya</taxon>
        <taxon>Ascomycota</taxon>
        <taxon>Pezizomycotina</taxon>
        <taxon>Sordariomycetes</taxon>
        <taxon>Hypocreomycetidae</taxon>
        <taxon>Hypocreales</taxon>
        <taxon>Clavicipitaceae</taxon>
        <taxon>Clavicipitaceae incertae sedis</taxon>
        <taxon>'Torrubiella' clade</taxon>
    </lineage>
</organism>
<evidence type="ECO:0000313" key="4">
    <source>
        <dbReference type="Proteomes" id="UP000039046"/>
    </source>
</evidence>
<keyword evidence="4" id="KW-1185">Reference proteome</keyword>
<dbReference type="InterPro" id="IPR003806">
    <property type="entry name" value="ATP-grasp_PylC-type"/>
</dbReference>
<evidence type="ECO:0000313" key="3">
    <source>
        <dbReference type="EMBL" id="CEJ79789.1"/>
    </source>
</evidence>
<dbReference type="EMBL" id="CDHN01000001">
    <property type="protein sequence ID" value="CEJ79789.1"/>
    <property type="molecule type" value="Genomic_DNA"/>
</dbReference>
<dbReference type="PROSITE" id="PS50975">
    <property type="entry name" value="ATP_GRASP"/>
    <property type="match status" value="1"/>
</dbReference>
<keyword evidence="1" id="KW-0067">ATP-binding</keyword>
<dbReference type="InterPro" id="IPR011761">
    <property type="entry name" value="ATP-grasp"/>
</dbReference>
<dbReference type="InterPro" id="IPR053269">
    <property type="entry name" value="Asp-Met_ligase"/>
</dbReference>
<dbReference type="STRING" id="1531966.A0A0A1T365"/>
<gene>
    <name evidence="3" type="ORF">VHEMI00008</name>
</gene>
<dbReference type="SUPFAM" id="SSF56059">
    <property type="entry name" value="Glutathione synthetase ATP-binding domain-like"/>
    <property type="match status" value="1"/>
</dbReference>
<evidence type="ECO:0000256" key="1">
    <source>
        <dbReference type="PROSITE-ProRule" id="PRU00409"/>
    </source>
</evidence>
<evidence type="ECO:0000259" key="2">
    <source>
        <dbReference type="PROSITE" id="PS50975"/>
    </source>
</evidence>
<name>A0A0A1T365_9HYPO</name>
<dbReference type="OrthoDB" id="5946236at2759"/>
<dbReference type="Proteomes" id="UP000039046">
    <property type="component" value="Unassembled WGS sequence"/>
</dbReference>